<dbReference type="AlphaFoldDB" id="A0A8X6VTV5"/>
<sequence length="90" mass="10148">MDRALDCRPEGLGLFADPAAQQPFAKSPWSTSISLNLLGRVFLIPSTISQRKEHEYAPGTYSLCTNPHWFFQEESLSGQRPSCRHLLKTI</sequence>
<evidence type="ECO:0000313" key="2">
    <source>
        <dbReference type="Proteomes" id="UP000887159"/>
    </source>
</evidence>
<keyword evidence="2" id="KW-1185">Reference proteome</keyword>
<proteinExistence type="predicted"/>
<comment type="caution">
    <text evidence="1">The sequence shown here is derived from an EMBL/GenBank/DDBJ whole genome shotgun (WGS) entry which is preliminary data.</text>
</comment>
<dbReference type="Proteomes" id="UP000887159">
    <property type="component" value="Unassembled WGS sequence"/>
</dbReference>
<evidence type="ECO:0000313" key="1">
    <source>
        <dbReference type="EMBL" id="GFY22340.1"/>
    </source>
</evidence>
<dbReference type="EMBL" id="BMAU01021360">
    <property type="protein sequence ID" value="GFY22340.1"/>
    <property type="molecule type" value="Genomic_DNA"/>
</dbReference>
<organism evidence="1 2">
    <name type="scientific">Trichonephila clavipes</name>
    <name type="common">Golden silk orbweaver</name>
    <name type="synonym">Nephila clavipes</name>
    <dbReference type="NCBI Taxonomy" id="2585209"/>
    <lineage>
        <taxon>Eukaryota</taxon>
        <taxon>Metazoa</taxon>
        <taxon>Ecdysozoa</taxon>
        <taxon>Arthropoda</taxon>
        <taxon>Chelicerata</taxon>
        <taxon>Arachnida</taxon>
        <taxon>Araneae</taxon>
        <taxon>Araneomorphae</taxon>
        <taxon>Entelegynae</taxon>
        <taxon>Araneoidea</taxon>
        <taxon>Nephilidae</taxon>
        <taxon>Trichonephila</taxon>
    </lineage>
</organism>
<protein>
    <submittedName>
        <fullName evidence="1">Uncharacterized protein</fullName>
    </submittedName>
</protein>
<name>A0A8X6VTV5_TRICX</name>
<accession>A0A8X6VTV5</accession>
<gene>
    <name evidence="1" type="ORF">TNCV_398761</name>
</gene>
<reference evidence="1" key="1">
    <citation type="submission" date="2020-08" db="EMBL/GenBank/DDBJ databases">
        <title>Multicomponent nature underlies the extraordinary mechanical properties of spider dragline silk.</title>
        <authorList>
            <person name="Kono N."/>
            <person name="Nakamura H."/>
            <person name="Mori M."/>
            <person name="Yoshida Y."/>
            <person name="Ohtoshi R."/>
            <person name="Malay A.D."/>
            <person name="Moran D.A.P."/>
            <person name="Tomita M."/>
            <person name="Numata K."/>
            <person name="Arakawa K."/>
        </authorList>
    </citation>
    <scope>NUCLEOTIDE SEQUENCE</scope>
</reference>